<keyword evidence="1" id="KW-0472">Membrane</keyword>
<evidence type="ECO:0000313" key="2">
    <source>
        <dbReference type="EMBL" id="KAF2261433.1"/>
    </source>
</evidence>
<organism evidence="2 3">
    <name type="scientific">Lojkania enalia</name>
    <dbReference type="NCBI Taxonomy" id="147567"/>
    <lineage>
        <taxon>Eukaryota</taxon>
        <taxon>Fungi</taxon>
        <taxon>Dikarya</taxon>
        <taxon>Ascomycota</taxon>
        <taxon>Pezizomycotina</taxon>
        <taxon>Dothideomycetes</taxon>
        <taxon>Pleosporomycetidae</taxon>
        <taxon>Pleosporales</taxon>
        <taxon>Pleosporales incertae sedis</taxon>
        <taxon>Lojkania</taxon>
    </lineage>
</organism>
<gene>
    <name evidence="2" type="ORF">CC78DRAFT_619396</name>
</gene>
<sequence>MRRPEFKMPALPKMPSMKPRMTNLFKREPVFNRPVCTERRYRVARILYVVFLSSLVALSIAVVVLKAMTIAFIEENKGIGFMFETSSSGSTLLAALPRMLYVAPAKISIVAAVISIFIGTAHLAFVVRDWKDGKKTQAYSFCRNSMFVHLTNSMLVLFSLVSIYVTHKMTSHFSARYVNFKADHTDEGVWYRIGTFDLETWSCELKTEPGAKIVWEDYGMQCEIEIAARWVMIPFMICAFAVALTTIWGMVTYRRDPDGERIKTEDLGLEMGKFNAI</sequence>
<dbReference type="OrthoDB" id="5238025at2759"/>
<evidence type="ECO:0000256" key="1">
    <source>
        <dbReference type="SAM" id="Phobius"/>
    </source>
</evidence>
<evidence type="ECO:0000313" key="3">
    <source>
        <dbReference type="Proteomes" id="UP000800093"/>
    </source>
</evidence>
<feature type="transmembrane region" description="Helical" evidence="1">
    <location>
        <begin position="46"/>
        <end position="73"/>
    </location>
</feature>
<feature type="transmembrane region" description="Helical" evidence="1">
    <location>
        <begin position="230"/>
        <end position="251"/>
    </location>
</feature>
<dbReference type="Proteomes" id="UP000800093">
    <property type="component" value="Unassembled WGS sequence"/>
</dbReference>
<reference evidence="3" key="1">
    <citation type="journal article" date="2020" name="Stud. Mycol.">
        <title>101 Dothideomycetes genomes: A test case for predicting lifestyles and emergence of pathogens.</title>
        <authorList>
            <person name="Haridas S."/>
            <person name="Albert R."/>
            <person name="Binder M."/>
            <person name="Bloem J."/>
            <person name="LaButti K."/>
            <person name="Salamov A."/>
            <person name="Andreopoulos B."/>
            <person name="Baker S."/>
            <person name="Barry K."/>
            <person name="Bills G."/>
            <person name="Bluhm B."/>
            <person name="Cannon C."/>
            <person name="Castanera R."/>
            <person name="Culley D."/>
            <person name="Daum C."/>
            <person name="Ezra D."/>
            <person name="Gonzalez J."/>
            <person name="Henrissat B."/>
            <person name="Kuo A."/>
            <person name="Liang C."/>
            <person name="Lipzen A."/>
            <person name="Lutzoni F."/>
            <person name="Magnuson J."/>
            <person name="Mondo S."/>
            <person name="Nolan M."/>
            <person name="Ohm R."/>
            <person name="Pangilinan J."/>
            <person name="Park H.-J."/>
            <person name="Ramirez L."/>
            <person name="Alfaro M."/>
            <person name="Sun H."/>
            <person name="Tritt A."/>
            <person name="Yoshinaga Y."/>
            <person name="Zwiers L.-H."/>
            <person name="Turgeon B."/>
            <person name="Goodwin S."/>
            <person name="Spatafora J."/>
            <person name="Crous P."/>
            <person name="Grigoriev I."/>
        </authorList>
    </citation>
    <scope>NUCLEOTIDE SEQUENCE [LARGE SCALE GENOMIC DNA]</scope>
    <source>
        <strain evidence="3">CBS 304.66</strain>
    </source>
</reference>
<keyword evidence="1" id="KW-0812">Transmembrane</keyword>
<keyword evidence="1" id="KW-1133">Transmembrane helix</keyword>
<comment type="caution">
    <text evidence="2">The sequence shown here is derived from an EMBL/GenBank/DDBJ whole genome shotgun (WGS) entry which is preliminary data.</text>
</comment>
<keyword evidence="3" id="KW-1185">Reference proteome</keyword>
<proteinExistence type="predicted"/>
<feature type="transmembrane region" description="Helical" evidence="1">
    <location>
        <begin position="108"/>
        <end position="127"/>
    </location>
</feature>
<protein>
    <submittedName>
        <fullName evidence="2">Uncharacterized protein</fullName>
    </submittedName>
</protein>
<name>A0A9P4N1D0_9PLEO</name>
<dbReference type="AlphaFoldDB" id="A0A9P4N1D0"/>
<dbReference type="EMBL" id="ML986657">
    <property type="protein sequence ID" value="KAF2261433.1"/>
    <property type="molecule type" value="Genomic_DNA"/>
</dbReference>
<accession>A0A9P4N1D0</accession>
<feature type="transmembrane region" description="Helical" evidence="1">
    <location>
        <begin position="147"/>
        <end position="166"/>
    </location>
</feature>